<organism evidence="1 2">
    <name type="scientific">Ancylostoma caninum</name>
    <name type="common">Dog hookworm</name>
    <dbReference type="NCBI Taxonomy" id="29170"/>
    <lineage>
        <taxon>Eukaryota</taxon>
        <taxon>Metazoa</taxon>
        <taxon>Ecdysozoa</taxon>
        <taxon>Nematoda</taxon>
        <taxon>Chromadorea</taxon>
        <taxon>Rhabditida</taxon>
        <taxon>Rhabditina</taxon>
        <taxon>Rhabditomorpha</taxon>
        <taxon>Strongyloidea</taxon>
        <taxon>Ancylostomatidae</taxon>
        <taxon>Ancylostomatinae</taxon>
        <taxon>Ancylostoma</taxon>
    </lineage>
</organism>
<dbReference type="STRING" id="29170.A0A368GL17"/>
<evidence type="ECO:0000313" key="2">
    <source>
        <dbReference type="Proteomes" id="UP000252519"/>
    </source>
</evidence>
<dbReference type="Proteomes" id="UP000252519">
    <property type="component" value="Unassembled WGS sequence"/>
</dbReference>
<dbReference type="AlphaFoldDB" id="A0A368GL17"/>
<reference evidence="1 2" key="1">
    <citation type="submission" date="2014-10" db="EMBL/GenBank/DDBJ databases">
        <title>Draft genome of the hookworm Ancylostoma caninum.</title>
        <authorList>
            <person name="Mitreva M."/>
        </authorList>
    </citation>
    <scope>NUCLEOTIDE SEQUENCE [LARGE SCALE GENOMIC DNA]</scope>
    <source>
        <strain evidence="1 2">Baltimore</strain>
    </source>
</reference>
<dbReference type="Gene3D" id="3.40.50.620">
    <property type="entry name" value="HUPs"/>
    <property type="match status" value="1"/>
</dbReference>
<gene>
    <name evidence="1" type="ORF">ANCCAN_10430</name>
</gene>
<accession>A0A368GL17</accession>
<protein>
    <submittedName>
        <fullName evidence="1">Uncharacterized protein</fullName>
    </submittedName>
</protein>
<dbReference type="InterPro" id="IPR014729">
    <property type="entry name" value="Rossmann-like_a/b/a_fold"/>
</dbReference>
<proteinExistence type="predicted"/>
<evidence type="ECO:0000313" key="1">
    <source>
        <dbReference type="EMBL" id="RCN43587.1"/>
    </source>
</evidence>
<comment type="caution">
    <text evidence="1">The sequence shown here is derived from an EMBL/GenBank/DDBJ whole genome shotgun (WGS) entry which is preliminary data.</text>
</comment>
<dbReference type="OrthoDB" id="1715808at2759"/>
<name>A0A368GL17_ANCCA</name>
<sequence length="73" mass="7876">MMLLDGHKMLSVRTLFANVLRTNVASRFSSTLVIAEHDDTKLAPITLNAITAAGKSYVLATRWMGPAGSRESA</sequence>
<dbReference type="EMBL" id="JOJR01000152">
    <property type="protein sequence ID" value="RCN43587.1"/>
    <property type="molecule type" value="Genomic_DNA"/>
</dbReference>
<keyword evidence="2" id="KW-1185">Reference proteome</keyword>